<dbReference type="EMBL" id="JBFOLK010000006">
    <property type="protein sequence ID" value="KAL2506047.1"/>
    <property type="molecule type" value="Genomic_DNA"/>
</dbReference>
<dbReference type="Gene3D" id="1.10.150.60">
    <property type="entry name" value="ARID DNA-binding domain"/>
    <property type="match status" value="1"/>
</dbReference>
<feature type="compositionally biased region" description="Basic and acidic residues" evidence="7">
    <location>
        <begin position="197"/>
        <end position="219"/>
    </location>
</feature>
<dbReference type="InterPro" id="IPR008978">
    <property type="entry name" value="HSP20-like_chaperone"/>
</dbReference>
<dbReference type="InterPro" id="IPR001606">
    <property type="entry name" value="ARID_dom"/>
</dbReference>
<keyword evidence="1" id="KW-0805">Transcription regulation</keyword>
<name>A0ABD1T043_9LAMI</name>
<feature type="compositionally biased region" description="Basic and acidic residues" evidence="7">
    <location>
        <begin position="107"/>
        <end position="127"/>
    </location>
</feature>
<keyword evidence="4" id="KW-0539">Nucleus</keyword>
<evidence type="ECO:0000256" key="3">
    <source>
        <dbReference type="ARBA" id="ARBA00023163"/>
    </source>
</evidence>
<proteinExistence type="inferred from homology"/>
<evidence type="ECO:0000259" key="9">
    <source>
        <dbReference type="PROSITE" id="PS51011"/>
    </source>
</evidence>
<evidence type="ECO:0000256" key="1">
    <source>
        <dbReference type="ARBA" id="ARBA00023015"/>
    </source>
</evidence>
<feature type="compositionally biased region" description="Basic and acidic residues" evidence="7">
    <location>
        <begin position="67"/>
        <end position="93"/>
    </location>
</feature>
<dbReference type="CDD" id="cd16100">
    <property type="entry name" value="ARID"/>
    <property type="match status" value="1"/>
</dbReference>
<feature type="region of interest" description="Disordered" evidence="7">
    <location>
        <begin position="156"/>
        <end position="227"/>
    </location>
</feature>
<keyword evidence="3" id="KW-0804">Transcription</keyword>
<reference evidence="11" key="1">
    <citation type="submission" date="2024-07" db="EMBL/GenBank/DDBJ databases">
        <title>Two chromosome-level genome assemblies of Korean endemic species Abeliophyllum distichum and Forsythia ovata (Oleaceae).</title>
        <authorList>
            <person name="Jang H."/>
        </authorList>
    </citation>
    <scope>NUCLEOTIDE SEQUENCE [LARGE SCALE GENOMIC DNA]</scope>
</reference>
<feature type="domain" description="ARID" evidence="9">
    <location>
        <begin position="309"/>
        <end position="406"/>
    </location>
</feature>
<evidence type="ECO:0000256" key="4">
    <source>
        <dbReference type="ARBA" id="ARBA00023242"/>
    </source>
</evidence>
<keyword evidence="2" id="KW-0238">DNA-binding</keyword>
<comment type="similarity">
    <text evidence="5 6">Belongs to the small heat shock protein (HSP20) family.</text>
</comment>
<dbReference type="PANTHER" id="PTHR15348:SF17">
    <property type="entry name" value="AT-RICH INTERACTIVE DOMAIN-CONTAINING PROTEIN 5"/>
    <property type="match status" value="1"/>
</dbReference>
<dbReference type="GO" id="GO:0003677">
    <property type="term" value="F:DNA binding"/>
    <property type="evidence" value="ECO:0007669"/>
    <property type="project" value="UniProtKB-KW"/>
</dbReference>
<evidence type="ECO:0000256" key="7">
    <source>
        <dbReference type="SAM" id="MobiDB-lite"/>
    </source>
</evidence>
<evidence type="ECO:0000313" key="10">
    <source>
        <dbReference type="EMBL" id="KAL2506047.1"/>
    </source>
</evidence>
<feature type="compositionally biased region" description="Gly residues" evidence="7">
    <location>
        <begin position="430"/>
        <end position="440"/>
    </location>
</feature>
<protein>
    <submittedName>
        <fullName evidence="10">AT-rich interactive domain-containing protein 5</fullName>
    </submittedName>
</protein>
<feature type="compositionally biased region" description="Low complexity" evidence="7">
    <location>
        <begin position="45"/>
        <end position="58"/>
    </location>
</feature>
<evidence type="ECO:0000256" key="6">
    <source>
        <dbReference type="RuleBase" id="RU003616"/>
    </source>
</evidence>
<dbReference type="Pfam" id="PF01388">
    <property type="entry name" value="ARID"/>
    <property type="match status" value="1"/>
</dbReference>
<feature type="compositionally biased region" description="Basic and acidic residues" evidence="7">
    <location>
        <begin position="25"/>
        <end position="34"/>
    </location>
</feature>
<dbReference type="SMART" id="SM00501">
    <property type="entry name" value="BRIGHT"/>
    <property type="match status" value="1"/>
</dbReference>
<dbReference type="SMART" id="SM01014">
    <property type="entry name" value="ARID"/>
    <property type="match status" value="1"/>
</dbReference>
<dbReference type="InterPro" id="IPR036431">
    <property type="entry name" value="ARID_dom_sf"/>
</dbReference>
<evidence type="ECO:0000259" key="8">
    <source>
        <dbReference type="PROSITE" id="PS01031"/>
    </source>
</evidence>
<dbReference type="InterPro" id="IPR002068">
    <property type="entry name" value="A-crystallin/Hsp20_dom"/>
</dbReference>
<sequence length="618" mass="68229">MDKSNVEMGDTEKQPQDSTNNAQESENKLSDAKFEFGGGELHPVAAAAAAAASAAAAAGGPTNASENGREDPDNSRSNADDESHVQSKMKEQINYKSDSQVPINSKGEVRDQITSKSKTEDQINIRREVEDQTNAKILVEEPTDAKYEMDEQSITDGGVQAEKPVENGKQVGNPVEDVMEEENPTENLPEETNPNEIGREDTNPVKKVAREEKPKENSDVGKSLIGNGQLPTELSDNEAFQNESCAPDEVLQCEDEEMIDVINKTKDETVTNEMKEGATQVVLLRAVTDENAKSGETVSDREVDNASFPNRQETAMPNKTMFSQAKMAEGITKRTFKQPKFYGHPLNCLKLWRAVIRLGGYDRVTGSKLWRQVGESFHPPKTCTTVSWTFRIFYEKALLEYERHKRLSGELELPVATLPEASVIDNEGNGYEGSGSGSGPGRARRDAAARAMQGWHVQRLFDCGEVGEPIIKDKNPNNMAKREKNLKSIGSLKQKRPNEVEHPMKAARMEAFKQVVTSVVDVGPPADWVKINIRQTKDCFEVYALVPGLSREEVRVQSDPAGRLVITGEPEQPDNPWGTTAFRKVVSLPARIDPHTSSAVVSMHGRLFIRVPLEQSNA</sequence>
<organism evidence="10 11">
    <name type="scientific">Abeliophyllum distichum</name>
    <dbReference type="NCBI Taxonomy" id="126358"/>
    <lineage>
        <taxon>Eukaryota</taxon>
        <taxon>Viridiplantae</taxon>
        <taxon>Streptophyta</taxon>
        <taxon>Embryophyta</taxon>
        <taxon>Tracheophyta</taxon>
        <taxon>Spermatophyta</taxon>
        <taxon>Magnoliopsida</taxon>
        <taxon>eudicotyledons</taxon>
        <taxon>Gunneridae</taxon>
        <taxon>Pentapetalae</taxon>
        <taxon>asterids</taxon>
        <taxon>lamiids</taxon>
        <taxon>Lamiales</taxon>
        <taxon>Oleaceae</taxon>
        <taxon>Forsythieae</taxon>
        <taxon>Abeliophyllum</taxon>
    </lineage>
</organism>
<evidence type="ECO:0000256" key="2">
    <source>
        <dbReference type="ARBA" id="ARBA00023125"/>
    </source>
</evidence>
<dbReference type="AlphaFoldDB" id="A0ABD1T043"/>
<dbReference type="CDD" id="cd00298">
    <property type="entry name" value="ACD_sHsps_p23-like"/>
    <property type="match status" value="1"/>
</dbReference>
<evidence type="ECO:0000313" key="11">
    <source>
        <dbReference type="Proteomes" id="UP001604336"/>
    </source>
</evidence>
<dbReference type="Gene3D" id="2.60.40.790">
    <property type="match status" value="1"/>
</dbReference>
<dbReference type="InterPro" id="IPR045147">
    <property type="entry name" value="ARI3A/B/C"/>
</dbReference>
<dbReference type="FunFam" id="1.10.150.60:FF:000018">
    <property type="entry name" value="AT-rich interactive domain-containing protein 3"/>
    <property type="match status" value="1"/>
</dbReference>
<dbReference type="PROSITE" id="PS51011">
    <property type="entry name" value="ARID"/>
    <property type="match status" value="1"/>
</dbReference>
<dbReference type="SUPFAM" id="SSF49764">
    <property type="entry name" value="HSP20-like chaperones"/>
    <property type="match status" value="1"/>
</dbReference>
<evidence type="ECO:0000256" key="5">
    <source>
        <dbReference type="PROSITE-ProRule" id="PRU00285"/>
    </source>
</evidence>
<feature type="region of interest" description="Disordered" evidence="7">
    <location>
        <begin position="1"/>
        <end position="127"/>
    </location>
</feature>
<gene>
    <name evidence="10" type="ORF">Adt_21668</name>
</gene>
<dbReference type="Pfam" id="PF00011">
    <property type="entry name" value="HSP20"/>
    <property type="match status" value="1"/>
</dbReference>
<feature type="compositionally biased region" description="Low complexity" evidence="7">
    <location>
        <begin position="185"/>
        <end position="196"/>
    </location>
</feature>
<dbReference type="PANTHER" id="PTHR15348">
    <property type="entry name" value="AT-RICH INTERACTIVE DOMAIN-CONTAINING PROTEIN ARID DOMAIN- CONTAINING PROTEIN DEAD RINGER PROTEIN B-CELL REGULATOR OF IGH TRANSCRIPTION BRIGHT"/>
    <property type="match status" value="1"/>
</dbReference>
<feature type="domain" description="SHSP" evidence="8">
    <location>
        <begin position="517"/>
        <end position="618"/>
    </location>
</feature>
<keyword evidence="11" id="KW-1185">Reference proteome</keyword>
<feature type="region of interest" description="Disordered" evidence="7">
    <location>
        <begin position="424"/>
        <end position="445"/>
    </location>
</feature>
<feature type="compositionally biased region" description="Polar residues" evidence="7">
    <location>
        <begin position="94"/>
        <end position="103"/>
    </location>
</feature>
<dbReference type="PROSITE" id="PS01031">
    <property type="entry name" value="SHSP"/>
    <property type="match status" value="1"/>
</dbReference>
<feature type="compositionally biased region" description="Basic and acidic residues" evidence="7">
    <location>
        <begin position="1"/>
        <end position="15"/>
    </location>
</feature>
<comment type="caution">
    <text evidence="10">The sequence shown here is derived from an EMBL/GenBank/DDBJ whole genome shotgun (WGS) entry which is preliminary data.</text>
</comment>
<dbReference type="FunFam" id="2.60.40.790:FF:000014">
    <property type="entry name" value="AT-rich interactive domain-containing protein 3"/>
    <property type="match status" value="1"/>
</dbReference>
<accession>A0ABD1T043</accession>
<dbReference type="SUPFAM" id="SSF46774">
    <property type="entry name" value="ARID-like"/>
    <property type="match status" value="1"/>
</dbReference>
<dbReference type="Proteomes" id="UP001604336">
    <property type="component" value="Unassembled WGS sequence"/>
</dbReference>